<gene>
    <name evidence="1" type="ORF">OS493_005865</name>
</gene>
<evidence type="ECO:0000313" key="1">
    <source>
        <dbReference type="EMBL" id="KAJ7339467.1"/>
    </source>
</evidence>
<comment type="caution">
    <text evidence="1">The sequence shown here is derived from an EMBL/GenBank/DDBJ whole genome shotgun (WGS) entry which is preliminary data.</text>
</comment>
<reference evidence="1" key="1">
    <citation type="submission" date="2023-01" db="EMBL/GenBank/DDBJ databases">
        <title>Genome assembly of the deep-sea coral Lophelia pertusa.</title>
        <authorList>
            <person name="Herrera S."/>
            <person name="Cordes E."/>
        </authorList>
    </citation>
    <scope>NUCLEOTIDE SEQUENCE</scope>
    <source>
        <strain evidence="1">USNM1676648</strain>
        <tissue evidence="1">Polyp</tissue>
    </source>
</reference>
<evidence type="ECO:0000313" key="2">
    <source>
        <dbReference type="Proteomes" id="UP001163046"/>
    </source>
</evidence>
<organism evidence="1 2">
    <name type="scientific">Desmophyllum pertusum</name>
    <dbReference type="NCBI Taxonomy" id="174260"/>
    <lineage>
        <taxon>Eukaryota</taxon>
        <taxon>Metazoa</taxon>
        <taxon>Cnidaria</taxon>
        <taxon>Anthozoa</taxon>
        <taxon>Hexacorallia</taxon>
        <taxon>Scleractinia</taxon>
        <taxon>Caryophylliina</taxon>
        <taxon>Caryophylliidae</taxon>
        <taxon>Desmophyllum</taxon>
    </lineage>
</organism>
<dbReference type="EMBL" id="MU827779">
    <property type="protein sequence ID" value="KAJ7339467.1"/>
    <property type="molecule type" value="Genomic_DNA"/>
</dbReference>
<keyword evidence="2" id="KW-1185">Reference proteome</keyword>
<dbReference type="OrthoDB" id="5978623at2759"/>
<dbReference type="Proteomes" id="UP001163046">
    <property type="component" value="Unassembled WGS sequence"/>
</dbReference>
<protein>
    <submittedName>
        <fullName evidence="1">Uncharacterized protein</fullName>
    </submittedName>
</protein>
<sequence>MFLRGDKCRKSRRLIPNASCFVQSVFSLMTSSRHVVVQCEAATLLVELSTAPQVLEAVERCYLKIISQNNVDDTLKKIVHERLKNVQEKITLYDRSRTKHVI</sequence>
<name>A0A9W9YFI2_9CNID</name>
<dbReference type="AlphaFoldDB" id="A0A9W9YFI2"/>
<accession>A0A9W9YFI2</accession>
<proteinExistence type="predicted"/>